<name>S7XD31_STRMT</name>
<dbReference type="Proteomes" id="UP000014973">
    <property type="component" value="Unassembled WGS sequence"/>
</dbReference>
<protein>
    <submittedName>
        <fullName evidence="1">Uncharacterized protein</fullName>
    </submittedName>
</protein>
<organism evidence="1 2">
    <name type="scientific">Streptococcus mitis 29/42</name>
    <dbReference type="NCBI Taxonomy" id="1340486"/>
    <lineage>
        <taxon>Bacteria</taxon>
        <taxon>Bacillati</taxon>
        <taxon>Bacillota</taxon>
        <taxon>Bacilli</taxon>
        <taxon>Lactobacillales</taxon>
        <taxon>Streptococcaceae</taxon>
        <taxon>Streptococcus</taxon>
        <taxon>Streptococcus mitis group</taxon>
    </lineage>
</organism>
<accession>S7XD31</accession>
<reference evidence="1 2" key="1">
    <citation type="submission" date="2013-06" db="EMBL/GenBank/DDBJ databases">
        <title>Genome sequencing of Streptococcus mitis strains.</title>
        <authorList>
            <person name="Ikryannikova L.N."/>
            <person name="Ilina E.N."/>
            <person name="Kostryukova E.S."/>
            <person name="Semashko T.A."/>
            <person name="Savinova T.A."/>
            <person name="Karpova I.Y."/>
            <person name="Larin A.K."/>
            <person name="Ischenko D.S."/>
            <person name="Dubovickaya V.A."/>
            <person name="Sidorenko S.V."/>
            <person name="Govorun V.M."/>
        </authorList>
    </citation>
    <scope>NUCLEOTIDE SEQUENCE [LARGE SCALE GENOMIC DNA]</scope>
    <source>
        <strain evidence="1 2">29/42</strain>
    </source>
</reference>
<proteinExistence type="predicted"/>
<comment type="caution">
    <text evidence="1">The sequence shown here is derived from an EMBL/GenBank/DDBJ whole genome shotgun (WGS) entry which is preliminary data.</text>
</comment>
<sequence length="76" mass="8757">MRVDLLSAKVVLDEEILASIDNSFGPMVEGYTKDQKIKFVLNFNRALTIARFLNENPDVLEKQRKIYAMILKKALE</sequence>
<dbReference type="EMBL" id="ATAB01000016">
    <property type="protein sequence ID" value="EPR93385.1"/>
    <property type="molecule type" value="Genomic_DNA"/>
</dbReference>
<evidence type="ECO:0000313" key="1">
    <source>
        <dbReference type="EMBL" id="EPR93385.1"/>
    </source>
</evidence>
<gene>
    <name evidence="1" type="ORF">M060_08905</name>
</gene>
<evidence type="ECO:0000313" key="2">
    <source>
        <dbReference type="Proteomes" id="UP000014973"/>
    </source>
</evidence>
<dbReference type="AlphaFoldDB" id="S7XD31"/>
<dbReference type="PATRIC" id="fig|1340486.4.peg.1904"/>